<organism evidence="1 2">
    <name type="scientific">Candidatus Coprosoma intestinipullorum</name>
    <dbReference type="NCBI Taxonomy" id="2840752"/>
    <lineage>
        <taxon>Bacteria</taxon>
        <taxon>Bacillati</taxon>
        <taxon>Bacillota</taxon>
        <taxon>Bacillota incertae sedis</taxon>
        <taxon>Candidatus Coprosoma</taxon>
    </lineage>
</organism>
<accession>A0A9D1CYG5</accession>
<comment type="caution">
    <text evidence="1">The sequence shown here is derived from an EMBL/GenBank/DDBJ whole genome shotgun (WGS) entry which is preliminary data.</text>
</comment>
<evidence type="ECO:0000313" key="2">
    <source>
        <dbReference type="Proteomes" id="UP000886786"/>
    </source>
</evidence>
<gene>
    <name evidence="1" type="ORF">IAB27_00695</name>
</gene>
<protein>
    <submittedName>
        <fullName evidence="1">Uncharacterized protein</fullName>
    </submittedName>
</protein>
<dbReference type="Proteomes" id="UP000886786">
    <property type="component" value="Unassembled WGS sequence"/>
</dbReference>
<reference evidence="1" key="1">
    <citation type="submission" date="2020-10" db="EMBL/GenBank/DDBJ databases">
        <authorList>
            <person name="Gilroy R."/>
        </authorList>
    </citation>
    <scope>NUCLEOTIDE SEQUENCE</scope>
    <source>
        <strain evidence="1">CHK147-3167</strain>
    </source>
</reference>
<name>A0A9D1CYG5_9FIRM</name>
<sequence>MSIIKDNLSKMIEMLNEIEKMDLYKDDIVLIKKITNKINEILKCNDIATDEFLDELNKDLELLDDKYYTETFWLNGEFMELHDLTNLFVDVYSALKRRNKNKYVENLRIENRKKELID</sequence>
<dbReference type="AlphaFoldDB" id="A0A9D1CYG5"/>
<reference evidence="1" key="2">
    <citation type="journal article" date="2021" name="PeerJ">
        <title>Extensive microbial diversity within the chicken gut microbiome revealed by metagenomics and culture.</title>
        <authorList>
            <person name="Gilroy R."/>
            <person name="Ravi A."/>
            <person name="Getino M."/>
            <person name="Pursley I."/>
            <person name="Horton D.L."/>
            <person name="Alikhan N.F."/>
            <person name="Baker D."/>
            <person name="Gharbi K."/>
            <person name="Hall N."/>
            <person name="Watson M."/>
            <person name="Adriaenssens E.M."/>
            <person name="Foster-Nyarko E."/>
            <person name="Jarju S."/>
            <person name="Secka A."/>
            <person name="Antonio M."/>
            <person name="Oren A."/>
            <person name="Chaudhuri R.R."/>
            <person name="La Ragione R."/>
            <person name="Hildebrand F."/>
            <person name="Pallen M.J."/>
        </authorList>
    </citation>
    <scope>NUCLEOTIDE SEQUENCE</scope>
    <source>
        <strain evidence="1">CHK147-3167</strain>
    </source>
</reference>
<proteinExistence type="predicted"/>
<evidence type="ECO:0000313" key="1">
    <source>
        <dbReference type="EMBL" id="HIQ90135.1"/>
    </source>
</evidence>
<dbReference type="EMBL" id="DVFV01000019">
    <property type="protein sequence ID" value="HIQ90135.1"/>
    <property type="molecule type" value="Genomic_DNA"/>
</dbReference>